<feature type="domain" description="HTH araC/xylS-type" evidence="4">
    <location>
        <begin position="175"/>
        <end position="273"/>
    </location>
</feature>
<keyword evidence="1" id="KW-0805">Transcription regulation</keyword>
<dbReference type="Gene3D" id="2.60.120.10">
    <property type="entry name" value="Jelly Rolls"/>
    <property type="match status" value="1"/>
</dbReference>
<keyword evidence="6" id="KW-1185">Reference proteome</keyword>
<gene>
    <name evidence="5" type="ORF">H8699_04490</name>
</gene>
<reference evidence="5" key="1">
    <citation type="submission" date="2020-08" db="EMBL/GenBank/DDBJ databases">
        <title>Genome public.</title>
        <authorList>
            <person name="Liu C."/>
            <person name="Sun Q."/>
        </authorList>
    </citation>
    <scope>NUCLEOTIDE SEQUENCE</scope>
    <source>
        <strain evidence="5">NSJ-44</strain>
    </source>
</reference>
<comment type="caution">
    <text evidence="5">The sequence shown here is derived from an EMBL/GenBank/DDBJ whole genome shotgun (WGS) entry which is preliminary data.</text>
</comment>
<dbReference type="SMART" id="SM00342">
    <property type="entry name" value="HTH_ARAC"/>
    <property type="match status" value="1"/>
</dbReference>
<dbReference type="Gene3D" id="1.10.10.60">
    <property type="entry name" value="Homeodomain-like"/>
    <property type="match status" value="2"/>
</dbReference>
<dbReference type="PANTHER" id="PTHR43280:SF2">
    <property type="entry name" value="HTH-TYPE TRANSCRIPTIONAL REGULATOR EXSA"/>
    <property type="match status" value="1"/>
</dbReference>
<proteinExistence type="predicted"/>
<accession>A0A926HN24</accession>
<dbReference type="InterPro" id="IPR037923">
    <property type="entry name" value="HTH-like"/>
</dbReference>
<evidence type="ECO:0000256" key="2">
    <source>
        <dbReference type="ARBA" id="ARBA00023125"/>
    </source>
</evidence>
<evidence type="ECO:0000256" key="1">
    <source>
        <dbReference type="ARBA" id="ARBA00023015"/>
    </source>
</evidence>
<dbReference type="PROSITE" id="PS01124">
    <property type="entry name" value="HTH_ARAC_FAMILY_2"/>
    <property type="match status" value="1"/>
</dbReference>
<protein>
    <submittedName>
        <fullName evidence="5">Helix-turn-helix transcriptional regulator</fullName>
    </submittedName>
</protein>
<dbReference type="GO" id="GO:0043565">
    <property type="term" value="F:sequence-specific DNA binding"/>
    <property type="evidence" value="ECO:0007669"/>
    <property type="project" value="InterPro"/>
</dbReference>
<dbReference type="AlphaFoldDB" id="A0A926HN24"/>
<sequence>MYYEYEIVKHMKSLPVQAFFVSIGWRTHHWHEELELLLVLEGSAMLKKSDSELCLKEGDVYILNANEVHSLARTGEDNLFLALQVDPRFCQNYHPELSGVRFKNSHIPSSDPLAARIGRAMAEVMKRISGKESANAFFVMARINEIFGMLLQNLPFEQRSEDSDRYEYVGLNRLRRIIKMINEQYMGKITLQDIAQQEYISKDHLSHFIKDKLGISFQEFVSNVRLEKALTLLKNTDMSVLNVSIACGFSDVKYLNRLVQKRYACSATEYRKRVRQNGEAEYPVAADGKQHFPVDLDSAMALLEVYEDKVAPKKGC</sequence>
<dbReference type="Pfam" id="PF02311">
    <property type="entry name" value="AraC_binding"/>
    <property type="match status" value="1"/>
</dbReference>
<dbReference type="Pfam" id="PF12833">
    <property type="entry name" value="HTH_18"/>
    <property type="match status" value="1"/>
</dbReference>
<dbReference type="EMBL" id="JACRSO010000001">
    <property type="protein sequence ID" value="MBC8528696.1"/>
    <property type="molecule type" value="Genomic_DNA"/>
</dbReference>
<dbReference type="SUPFAM" id="SSF51215">
    <property type="entry name" value="Regulatory protein AraC"/>
    <property type="match status" value="1"/>
</dbReference>
<dbReference type="RefSeq" id="WP_138296533.1">
    <property type="nucleotide sequence ID" value="NZ_JACRSO010000001.1"/>
</dbReference>
<dbReference type="InterPro" id="IPR018062">
    <property type="entry name" value="HTH_AraC-typ_CS"/>
</dbReference>
<dbReference type="InterPro" id="IPR003313">
    <property type="entry name" value="AraC-bd"/>
</dbReference>
<dbReference type="InterPro" id="IPR018060">
    <property type="entry name" value="HTH_AraC"/>
</dbReference>
<evidence type="ECO:0000259" key="4">
    <source>
        <dbReference type="PROSITE" id="PS01124"/>
    </source>
</evidence>
<name>A0A926HN24_9FIRM</name>
<evidence type="ECO:0000313" key="6">
    <source>
        <dbReference type="Proteomes" id="UP000654279"/>
    </source>
</evidence>
<evidence type="ECO:0000256" key="3">
    <source>
        <dbReference type="ARBA" id="ARBA00023163"/>
    </source>
</evidence>
<dbReference type="PROSITE" id="PS00041">
    <property type="entry name" value="HTH_ARAC_FAMILY_1"/>
    <property type="match status" value="1"/>
</dbReference>
<dbReference type="InterPro" id="IPR014710">
    <property type="entry name" value="RmlC-like_jellyroll"/>
</dbReference>
<dbReference type="Proteomes" id="UP000654279">
    <property type="component" value="Unassembled WGS sequence"/>
</dbReference>
<keyword evidence="3" id="KW-0804">Transcription</keyword>
<dbReference type="SUPFAM" id="SSF46689">
    <property type="entry name" value="Homeodomain-like"/>
    <property type="match status" value="1"/>
</dbReference>
<dbReference type="PANTHER" id="PTHR43280">
    <property type="entry name" value="ARAC-FAMILY TRANSCRIPTIONAL REGULATOR"/>
    <property type="match status" value="1"/>
</dbReference>
<keyword evidence="2" id="KW-0238">DNA-binding</keyword>
<dbReference type="GO" id="GO:0003700">
    <property type="term" value="F:DNA-binding transcription factor activity"/>
    <property type="evidence" value="ECO:0007669"/>
    <property type="project" value="InterPro"/>
</dbReference>
<evidence type="ECO:0000313" key="5">
    <source>
        <dbReference type="EMBL" id="MBC8528696.1"/>
    </source>
</evidence>
<dbReference type="InterPro" id="IPR009057">
    <property type="entry name" value="Homeodomain-like_sf"/>
</dbReference>
<organism evidence="5 6">
    <name type="scientific">Luoshenia tenuis</name>
    <dbReference type="NCBI Taxonomy" id="2763654"/>
    <lineage>
        <taxon>Bacteria</taxon>
        <taxon>Bacillati</taxon>
        <taxon>Bacillota</taxon>
        <taxon>Clostridia</taxon>
        <taxon>Christensenellales</taxon>
        <taxon>Christensenellaceae</taxon>
        <taxon>Luoshenia</taxon>
    </lineage>
</organism>